<comment type="subcellular location">
    <subcellularLocation>
        <location evidence="1">Cell membrane</location>
        <topology evidence="1">Multi-pass membrane protein</topology>
    </subcellularLocation>
</comment>
<evidence type="ECO:0000256" key="14">
    <source>
        <dbReference type="SAM" id="Phobius"/>
    </source>
</evidence>
<evidence type="ECO:0000256" key="3">
    <source>
        <dbReference type="ARBA" id="ARBA00022448"/>
    </source>
</evidence>
<feature type="transmembrane region" description="Helical" evidence="14">
    <location>
        <begin position="227"/>
        <end position="249"/>
    </location>
</feature>
<evidence type="ECO:0000256" key="1">
    <source>
        <dbReference type="ARBA" id="ARBA00004651"/>
    </source>
</evidence>
<dbReference type="NCBIfam" id="NF006920">
    <property type="entry name" value="PRK09410.1-2"/>
    <property type="match status" value="1"/>
</dbReference>
<dbReference type="InterPro" id="IPR004703">
    <property type="entry name" value="PTS_sugar-sp_permease"/>
</dbReference>
<keyword evidence="6" id="KW-0598">Phosphotransferase system</keyword>
<feature type="transmembrane region" description="Helical" evidence="14">
    <location>
        <begin position="330"/>
        <end position="358"/>
    </location>
</feature>
<feature type="transmembrane region" description="Helical" evidence="14">
    <location>
        <begin position="370"/>
        <end position="390"/>
    </location>
</feature>
<sequence length="452" mass="47587">MSVLEFFRDVLKQPALLMGIMSFVGLIALKKPGHKIMTGTLKPILGYLMLGAGADFITSNLDPLGKMIQEGFHIDGVVPNNEAIVSVAQKVLGVETMTILIVGLLINLLIARFTKFKYVFLTGHHSFFMACLLSAVLGTTGMSGTELILFGGFLLGAWSSISPAIGQRFTRKVTDGDDIALGHFGSLAYYISAWVGSKVGKPEESTEKIEIPEKWGFLRDTTISTALTMMIFYLIAAIAAGPTFVATISDGTSPILFALMAGLKFAVGVTIVYSGVRMILGDLIPAFQGIATRIIPDAVPAVDCAVFFTYAPTAVVIGFVSSFIGGVIGMILLGFAGGVLIIPGLVPHFFCGATAGIFGNATGGRKGAMVGSFVNGLLITFAPALLLPVLGSLGFQNTTFGDFDFGVLGIILGKASELIGKFGVIAIVVILLVVLIVPNFIKTKSKAINNLD</sequence>
<organism evidence="15 16">
    <name type="scientific">Clostridium beijerinckii</name>
    <name type="common">Clostridium MP</name>
    <dbReference type="NCBI Taxonomy" id="1520"/>
    <lineage>
        <taxon>Bacteria</taxon>
        <taxon>Bacillati</taxon>
        <taxon>Bacillota</taxon>
        <taxon>Clostridia</taxon>
        <taxon>Eubacteriales</taxon>
        <taxon>Clostridiaceae</taxon>
        <taxon>Clostridium</taxon>
    </lineage>
</organism>
<comment type="subunit">
    <text evidence="2">Homodimer.</text>
</comment>
<dbReference type="Pfam" id="PF03611">
    <property type="entry name" value="EIIC-GAT"/>
    <property type="match status" value="1"/>
</dbReference>
<dbReference type="AlphaFoldDB" id="A0AAE2UZ60"/>
<reference evidence="15" key="1">
    <citation type="submission" date="2020-11" db="EMBL/GenBank/DDBJ databases">
        <authorList>
            <person name="Thieme N."/>
            <person name="Liebl W."/>
            <person name="Zverlov V."/>
        </authorList>
    </citation>
    <scope>NUCLEOTIDE SEQUENCE</scope>
    <source>
        <strain evidence="15">NT08</strain>
    </source>
</reference>
<dbReference type="NCBIfam" id="NF006922">
    <property type="entry name" value="PRK09410.1-5"/>
    <property type="match status" value="1"/>
</dbReference>
<evidence type="ECO:0000256" key="2">
    <source>
        <dbReference type="ARBA" id="ARBA00011738"/>
    </source>
</evidence>
<keyword evidence="9 14" id="KW-0472">Membrane</keyword>
<feature type="transmembrane region" description="Helical" evidence="14">
    <location>
        <begin position="41"/>
        <end position="58"/>
    </location>
</feature>
<dbReference type="InterPro" id="IPR051562">
    <property type="entry name" value="Ascorbate-PTS_EIIC"/>
</dbReference>
<evidence type="ECO:0000313" key="15">
    <source>
        <dbReference type="EMBL" id="MBF7810475.1"/>
    </source>
</evidence>
<dbReference type="PANTHER" id="PTHR33843:SF4">
    <property type="entry name" value="ASCORBATE-SPECIFIC PTS SYSTEM EIIC COMPONENT"/>
    <property type="match status" value="1"/>
</dbReference>
<dbReference type="PANTHER" id="PTHR33843">
    <property type="entry name" value="ASCORBATE-SPECIFIC PTS SYSTEM EIIC COMPONENT"/>
    <property type="match status" value="1"/>
</dbReference>
<feature type="transmembrane region" description="Helical" evidence="14">
    <location>
        <begin position="255"/>
        <end position="280"/>
    </location>
</feature>
<dbReference type="RefSeq" id="WP_012058945.1">
    <property type="nucleotide sequence ID" value="NZ_CP053893.1"/>
</dbReference>
<evidence type="ECO:0000256" key="8">
    <source>
        <dbReference type="ARBA" id="ARBA00022989"/>
    </source>
</evidence>
<feature type="transmembrane region" description="Helical" evidence="14">
    <location>
        <begin position="91"/>
        <end position="111"/>
    </location>
</feature>
<evidence type="ECO:0000313" key="16">
    <source>
        <dbReference type="Proteomes" id="UP000631418"/>
    </source>
</evidence>
<keyword evidence="4" id="KW-1003">Cell membrane</keyword>
<keyword evidence="5" id="KW-0762">Sugar transport</keyword>
<name>A0AAE2UZ60_CLOBE</name>
<comment type="function">
    <text evidence="10">The phosphoenolpyruvate-dependent sugar phosphotransferase system (sugar PTS), a major carbohydrate active transport system, catalyzes the phosphorylation of incoming sugar substrates concomitantly with their translocation across the cell membrane. The enzyme II UlaABC PTS system is involved in ascorbate transport.</text>
</comment>
<feature type="transmembrane region" description="Helical" evidence="14">
    <location>
        <begin position="147"/>
        <end position="165"/>
    </location>
</feature>
<evidence type="ECO:0000256" key="5">
    <source>
        <dbReference type="ARBA" id="ARBA00022597"/>
    </source>
</evidence>
<comment type="caution">
    <text evidence="15">The sequence shown here is derived from an EMBL/GenBank/DDBJ whole genome shotgun (WGS) entry which is preliminary data.</text>
</comment>
<evidence type="ECO:0000256" key="6">
    <source>
        <dbReference type="ARBA" id="ARBA00022683"/>
    </source>
</evidence>
<evidence type="ECO:0000256" key="9">
    <source>
        <dbReference type="ARBA" id="ARBA00023136"/>
    </source>
</evidence>
<feature type="transmembrane region" description="Helical" evidence="14">
    <location>
        <begin position="301"/>
        <end position="324"/>
    </location>
</feature>
<evidence type="ECO:0000256" key="11">
    <source>
        <dbReference type="ARBA" id="ARBA00038218"/>
    </source>
</evidence>
<evidence type="ECO:0000256" key="4">
    <source>
        <dbReference type="ARBA" id="ARBA00022475"/>
    </source>
</evidence>
<evidence type="ECO:0000256" key="12">
    <source>
        <dbReference type="ARBA" id="ARBA00039702"/>
    </source>
</evidence>
<feature type="transmembrane region" description="Helical" evidence="14">
    <location>
        <begin position="118"/>
        <end position="141"/>
    </location>
</feature>
<evidence type="ECO:0000256" key="10">
    <source>
        <dbReference type="ARBA" id="ARBA00037387"/>
    </source>
</evidence>
<dbReference type="GO" id="GO:0005886">
    <property type="term" value="C:plasma membrane"/>
    <property type="evidence" value="ECO:0007669"/>
    <property type="project" value="UniProtKB-SubCell"/>
</dbReference>
<protein>
    <recommendedName>
        <fullName evidence="12">Ascorbate-specific PTS system EIIC component</fullName>
    </recommendedName>
    <alternativeName>
        <fullName evidence="13">Ascorbate-specific permease IIC component UlaA</fullName>
    </alternativeName>
</protein>
<keyword evidence="7 14" id="KW-0812">Transmembrane</keyword>
<dbReference type="OMA" id="DVAFGHF"/>
<dbReference type="Proteomes" id="UP000631418">
    <property type="component" value="Unassembled WGS sequence"/>
</dbReference>
<evidence type="ECO:0000256" key="13">
    <source>
        <dbReference type="ARBA" id="ARBA00042859"/>
    </source>
</evidence>
<gene>
    <name evidence="15" type="ORF">IS491_17795</name>
</gene>
<feature type="transmembrane region" description="Helical" evidence="14">
    <location>
        <begin position="422"/>
        <end position="441"/>
    </location>
</feature>
<dbReference type="GO" id="GO:0009401">
    <property type="term" value="P:phosphoenolpyruvate-dependent sugar phosphotransferase system"/>
    <property type="evidence" value="ECO:0007669"/>
    <property type="project" value="UniProtKB-KW"/>
</dbReference>
<dbReference type="NCBIfam" id="NF006921">
    <property type="entry name" value="PRK09410.1-3"/>
    <property type="match status" value="1"/>
</dbReference>
<dbReference type="NCBIfam" id="NF009553">
    <property type="entry name" value="PRK12997.1-5"/>
    <property type="match status" value="1"/>
</dbReference>
<dbReference type="EMBL" id="JADOEF010000001">
    <property type="protein sequence ID" value="MBF7810475.1"/>
    <property type="molecule type" value="Genomic_DNA"/>
</dbReference>
<keyword evidence="3" id="KW-0813">Transport</keyword>
<comment type="similarity">
    <text evidence="11">Belongs to the UlaA family.</text>
</comment>
<proteinExistence type="inferred from homology"/>
<keyword evidence="8 14" id="KW-1133">Transmembrane helix</keyword>
<accession>A0AAE2UZ60</accession>
<feature type="transmembrane region" description="Helical" evidence="14">
    <location>
        <begin position="12"/>
        <end position="29"/>
    </location>
</feature>
<evidence type="ECO:0000256" key="7">
    <source>
        <dbReference type="ARBA" id="ARBA00022692"/>
    </source>
</evidence>